<name>A0A1G8KNT3_9RHOO</name>
<proteinExistence type="inferred from homology"/>
<dbReference type="GO" id="GO:0006935">
    <property type="term" value="P:chemotaxis"/>
    <property type="evidence" value="ECO:0007669"/>
    <property type="project" value="InterPro"/>
</dbReference>
<evidence type="ECO:0000259" key="4">
    <source>
        <dbReference type="PROSITE" id="PS50111"/>
    </source>
</evidence>
<dbReference type="Gene3D" id="1.10.287.950">
    <property type="entry name" value="Methyl-accepting chemotaxis protein"/>
    <property type="match status" value="1"/>
</dbReference>
<feature type="domain" description="Methyl-accepting transducer" evidence="4">
    <location>
        <begin position="166"/>
        <end position="245"/>
    </location>
</feature>
<dbReference type="GO" id="GO:0016020">
    <property type="term" value="C:membrane"/>
    <property type="evidence" value="ECO:0007669"/>
    <property type="project" value="InterPro"/>
</dbReference>
<accession>A0A1G8KNT3</accession>
<reference evidence="5 6" key="1">
    <citation type="submission" date="2016-10" db="EMBL/GenBank/DDBJ databases">
        <authorList>
            <person name="de Groot N.N."/>
        </authorList>
    </citation>
    <scope>NUCLEOTIDE SEQUENCE [LARGE SCALE GENOMIC DNA]</scope>
    <source>
        <strain evidence="5 6">DSM 5885</strain>
    </source>
</reference>
<gene>
    <name evidence="5" type="ORF">SAMN05660652_03454</name>
</gene>
<evidence type="ECO:0000256" key="3">
    <source>
        <dbReference type="PROSITE-ProRule" id="PRU00284"/>
    </source>
</evidence>
<dbReference type="GO" id="GO:0004888">
    <property type="term" value="F:transmembrane signaling receptor activity"/>
    <property type="evidence" value="ECO:0007669"/>
    <property type="project" value="InterPro"/>
</dbReference>
<dbReference type="InterPro" id="IPR004090">
    <property type="entry name" value="Chemotax_Me-accpt_rcpt"/>
</dbReference>
<sequence length="387" mass="41138">MNEPESLLKRVRWGSMAVAVAGGGLLVWSQASLTLGLALAAGLVGAMAVVSVLEHRPTQAAAPEAGTPGDAPDLLPYVSSLHAASEASMVRWAKHVDIARLQTETAGSELTQGFGAILAELRQMLDRHQTESEQGVVGVLDGARGELVHMLERLEQAFAAQKPMFDQFNALSGVNEDLKRMAEGVADIAKQTNLLALNAAIEAARAGEAGRGFAVVADEVRKLSSQSGKLGQEIQVKVNAVSQATLAALTTASNLSAQNTALMNDSGTTIHSVLERIGGLVRQLSEDAERMSAGSLQVREHIEAVMVHLQFQDRVSQILHAVVSGIHRLRERVERDEASVSAAGVPVPIDVSAWIAEIERMYTTIEQHDHAHPGAHGAVAESEVTFF</sequence>
<dbReference type="Pfam" id="PF00015">
    <property type="entry name" value="MCPsignal"/>
    <property type="match status" value="1"/>
</dbReference>
<dbReference type="PANTHER" id="PTHR32089:SF112">
    <property type="entry name" value="LYSOZYME-LIKE PROTEIN-RELATED"/>
    <property type="match status" value="1"/>
</dbReference>
<dbReference type="STRING" id="83767.SAMN05660652_03454"/>
<keyword evidence="1 3" id="KW-0807">Transducer</keyword>
<evidence type="ECO:0000256" key="2">
    <source>
        <dbReference type="ARBA" id="ARBA00029447"/>
    </source>
</evidence>
<evidence type="ECO:0000313" key="6">
    <source>
        <dbReference type="Proteomes" id="UP000198607"/>
    </source>
</evidence>
<dbReference type="EMBL" id="FNCY01000019">
    <property type="protein sequence ID" value="SDI45067.1"/>
    <property type="molecule type" value="Genomic_DNA"/>
</dbReference>
<dbReference type="SMART" id="SM00283">
    <property type="entry name" value="MA"/>
    <property type="match status" value="1"/>
</dbReference>
<evidence type="ECO:0000313" key="5">
    <source>
        <dbReference type="EMBL" id="SDI45067.1"/>
    </source>
</evidence>
<dbReference type="GO" id="GO:0007165">
    <property type="term" value="P:signal transduction"/>
    <property type="evidence" value="ECO:0007669"/>
    <property type="project" value="UniProtKB-KW"/>
</dbReference>
<protein>
    <submittedName>
        <fullName evidence="5">Methyl-accepting chemotaxis protein</fullName>
    </submittedName>
</protein>
<comment type="similarity">
    <text evidence="2">Belongs to the methyl-accepting chemotaxis (MCP) protein family.</text>
</comment>
<organism evidence="5 6">
    <name type="scientific">Propionivibrio dicarboxylicus</name>
    <dbReference type="NCBI Taxonomy" id="83767"/>
    <lineage>
        <taxon>Bacteria</taxon>
        <taxon>Pseudomonadati</taxon>
        <taxon>Pseudomonadota</taxon>
        <taxon>Betaproteobacteria</taxon>
        <taxon>Rhodocyclales</taxon>
        <taxon>Rhodocyclaceae</taxon>
        <taxon>Propionivibrio</taxon>
    </lineage>
</organism>
<dbReference type="SUPFAM" id="SSF58104">
    <property type="entry name" value="Methyl-accepting chemotaxis protein (MCP) signaling domain"/>
    <property type="match status" value="1"/>
</dbReference>
<evidence type="ECO:0000256" key="1">
    <source>
        <dbReference type="ARBA" id="ARBA00023224"/>
    </source>
</evidence>
<dbReference type="Proteomes" id="UP000198607">
    <property type="component" value="Unassembled WGS sequence"/>
</dbReference>
<dbReference type="PANTHER" id="PTHR32089">
    <property type="entry name" value="METHYL-ACCEPTING CHEMOTAXIS PROTEIN MCPB"/>
    <property type="match status" value="1"/>
</dbReference>
<keyword evidence="6" id="KW-1185">Reference proteome</keyword>
<dbReference type="InterPro" id="IPR004089">
    <property type="entry name" value="MCPsignal_dom"/>
</dbReference>
<dbReference type="PROSITE" id="PS50111">
    <property type="entry name" value="CHEMOTAXIS_TRANSDUC_2"/>
    <property type="match status" value="1"/>
</dbReference>
<dbReference type="PRINTS" id="PR00260">
    <property type="entry name" value="CHEMTRNSDUCR"/>
</dbReference>
<dbReference type="AlphaFoldDB" id="A0A1G8KNT3"/>